<feature type="region of interest" description="Disordered" evidence="1">
    <location>
        <begin position="147"/>
        <end position="169"/>
    </location>
</feature>
<proteinExistence type="predicted"/>
<reference evidence="2" key="1">
    <citation type="submission" date="2021-01" db="EMBL/GenBank/DDBJ databases">
        <authorList>
            <person name="Corre E."/>
            <person name="Pelletier E."/>
            <person name="Niang G."/>
            <person name="Scheremetjew M."/>
            <person name="Finn R."/>
            <person name="Kale V."/>
            <person name="Holt S."/>
            <person name="Cochrane G."/>
            <person name="Meng A."/>
            <person name="Brown T."/>
            <person name="Cohen L."/>
        </authorList>
    </citation>
    <scope>NUCLEOTIDE SEQUENCE</scope>
    <source>
        <strain evidence="2">CCMP443</strain>
    </source>
</reference>
<accession>A0A7S0YSU5</accession>
<dbReference type="EMBL" id="HBFN01011360">
    <property type="protein sequence ID" value="CAD8791391.1"/>
    <property type="molecule type" value="Transcribed_RNA"/>
</dbReference>
<protein>
    <submittedName>
        <fullName evidence="2">Uncharacterized protein</fullName>
    </submittedName>
</protein>
<sequence length="169" mass="18954">MAEGLNRMPYAASSRMAVIARLNKIVELGSNRPIHMPRSGPWQHRIPNQRKMLPVYTGRTEHKDVWNLPDESAPKRSTMDTESWEEWHGRRASCEIRALSSGDSWQVPTSMTAGYSYISQVPEARGSRPSTHSFSKTLSAPFGRSGSLNGYVGDSPRPMKAAFVQRSHQ</sequence>
<gene>
    <name evidence="2" type="ORF">HTEP1355_LOCUS6598</name>
</gene>
<evidence type="ECO:0000313" key="2">
    <source>
        <dbReference type="EMBL" id="CAD8791391.1"/>
    </source>
</evidence>
<evidence type="ECO:0000256" key="1">
    <source>
        <dbReference type="SAM" id="MobiDB-lite"/>
    </source>
</evidence>
<organism evidence="2">
    <name type="scientific">Hemiselmis tepida</name>
    <dbReference type="NCBI Taxonomy" id="464990"/>
    <lineage>
        <taxon>Eukaryota</taxon>
        <taxon>Cryptophyceae</taxon>
        <taxon>Cryptomonadales</taxon>
        <taxon>Hemiselmidaceae</taxon>
        <taxon>Hemiselmis</taxon>
    </lineage>
</organism>
<dbReference type="AlphaFoldDB" id="A0A7S0YSU5"/>
<name>A0A7S0YSU5_9CRYP</name>